<accession>A0ACC1CJX6</accession>
<evidence type="ECO:0000313" key="2">
    <source>
        <dbReference type="Proteomes" id="UP000824533"/>
    </source>
</evidence>
<comment type="caution">
    <text evidence="1">The sequence shown here is derived from an EMBL/GenBank/DDBJ whole genome shotgun (WGS) entry which is preliminary data.</text>
</comment>
<protein>
    <submittedName>
        <fullName evidence="1">Uncharacterized protein</fullName>
    </submittedName>
</protein>
<dbReference type="Proteomes" id="UP000824533">
    <property type="component" value="Linkage Group LG23"/>
</dbReference>
<gene>
    <name evidence="1" type="ORF">K1T71_012507</name>
</gene>
<organism evidence="1 2">
    <name type="scientific">Dendrolimus kikuchii</name>
    <dbReference type="NCBI Taxonomy" id="765133"/>
    <lineage>
        <taxon>Eukaryota</taxon>
        <taxon>Metazoa</taxon>
        <taxon>Ecdysozoa</taxon>
        <taxon>Arthropoda</taxon>
        <taxon>Hexapoda</taxon>
        <taxon>Insecta</taxon>
        <taxon>Pterygota</taxon>
        <taxon>Neoptera</taxon>
        <taxon>Endopterygota</taxon>
        <taxon>Lepidoptera</taxon>
        <taxon>Glossata</taxon>
        <taxon>Ditrysia</taxon>
        <taxon>Bombycoidea</taxon>
        <taxon>Lasiocampidae</taxon>
        <taxon>Dendrolimus</taxon>
    </lineage>
</organism>
<name>A0ACC1CJX6_9NEOP</name>
<evidence type="ECO:0000313" key="1">
    <source>
        <dbReference type="EMBL" id="KAJ0171744.1"/>
    </source>
</evidence>
<dbReference type="EMBL" id="CM034409">
    <property type="protein sequence ID" value="KAJ0171744.1"/>
    <property type="molecule type" value="Genomic_DNA"/>
</dbReference>
<proteinExistence type="predicted"/>
<reference evidence="1 2" key="1">
    <citation type="journal article" date="2021" name="Front. Genet.">
        <title>Chromosome-Level Genome Assembly Reveals Significant Gene Expansion in the Toll and IMD Signaling Pathways of Dendrolimus kikuchii.</title>
        <authorList>
            <person name="Zhou J."/>
            <person name="Wu P."/>
            <person name="Xiong Z."/>
            <person name="Liu N."/>
            <person name="Zhao N."/>
            <person name="Ji M."/>
            <person name="Qiu Y."/>
            <person name="Yang B."/>
        </authorList>
    </citation>
    <scope>NUCLEOTIDE SEQUENCE [LARGE SCALE GENOMIC DNA]</scope>
    <source>
        <strain evidence="1">Ann1</strain>
    </source>
</reference>
<sequence length="409" mass="46602">MYFKVSILLLATSKCFGQENQDTSVFRNSLTDKIGNFSIELLYHTAVHENRQNLIMSPFTVWTTLAVISEGATGATRMQINHAIRIFYKNRERDRSFYKSIAQWLVVKTNTINLAKANIMAINSANNPNQDYQEIAKTNYDVDVWPMDFSSNSVAAENFNGYIKNVTRGLITNAVDSTSFVDTPMVLASVLYFKAQWTAPFNASSTTVMPFYDENNQKIGEVNMMYNRYTYGFANMKHLKARVLELKYGIEDRLSMIIMVPHFGVSLEDMFRNFLTVQLDSFFEELRVSKEEYSEEEVDCFLPRFKIDSNIDLSEILKERMGIVDMFDPRKALLGHIARSSVYVSKIVHKAVIEVTEEGTSAAAVSVAEFTNRMGVVRFEANKPFAYIIVEKNTNAIVFGGVYIQPSLH</sequence>
<keyword evidence="2" id="KW-1185">Reference proteome</keyword>